<evidence type="ECO:0000313" key="2">
    <source>
        <dbReference type="EMBL" id="VVD30187.1"/>
    </source>
</evidence>
<dbReference type="EMBL" id="LR699553">
    <property type="protein sequence ID" value="VVD30187.1"/>
    <property type="molecule type" value="Genomic_DNA"/>
</dbReference>
<feature type="region of interest" description="Disordered" evidence="1">
    <location>
        <begin position="1"/>
        <end position="25"/>
    </location>
</feature>
<keyword evidence="3" id="KW-1185">Reference proteome</keyword>
<reference evidence="2 3" key="1">
    <citation type="submission" date="2019-08" db="EMBL/GenBank/DDBJ databases">
        <authorList>
            <person name="Herpell B J."/>
        </authorList>
    </citation>
    <scope>NUCLEOTIDE SEQUENCE [LARGE SCALE GENOMIC DNA]</scope>
    <source>
        <strain evidence="3">Msb3</strain>
    </source>
</reference>
<accession>A0A5Q4Z871</accession>
<sequence>MNEPDCFTPRLQQAGTHHHKLLQPA</sequence>
<feature type="compositionally biased region" description="Basic residues" evidence="1">
    <location>
        <begin position="16"/>
        <end position="25"/>
    </location>
</feature>
<dbReference type="AlphaFoldDB" id="A0A5Q4Z871"/>
<dbReference type="KEGG" id="pdio:PDMSB3_3731"/>
<proteinExistence type="predicted"/>
<evidence type="ECO:0000313" key="3">
    <source>
        <dbReference type="Proteomes" id="UP000325811"/>
    </source>
</evidence>
<dbReference type="Proteomes" id="UP000325811">
    <property type="component" value="Chromosome I"/>
</dbReference>
<protein>
    <submittedName>
        <fullName evidence="2">Uncharacterized protein</fullName>
    </submittedName>
</protein>
<organism evidence="2 3">
    <name type="scientific">Paraburkholderia dioscoreae</name>
    <dbReference type="NCBI Taxonomy" id="2604047"/>
    <lineage>
        <taxon>Bacteria</taxon>
        <taxon>Pseudomonadati</taxon>
        <taxon>Pseudomonadota</taxon>
        <taxon>Betaproteobacteria</taxon>
        <taxon>Burkholderiales</taxon>
        <taxon>Burkholderiaceae</taxon>
        <taxon>Paraburkholderia</taxon>
    </lineage>
</organism>
<evidence type="ECO:0000256" key="1">
    <source>
        <dbReference type="SAM" id="MobiDB-lite"/>
    </source>
</evidence>
<gene>
    <name evidence="2" type="ORF">PDMSB3_3731</name>
</gene>
<name>A0A5Q4Z871_9BURK</name>